<evidence type="ECO:0000256" key="6">
    <source>
        <dbReference type="ARBA" id="ARBA00022840"/>
    </source>
</evidence>
<evidence type="ECO:0000313" key="10">
    <source>
        <dbReference type="EMBL" id="EHN12852.1"/>
    </source>
</evidence>
<dbReference type="PANTHER" id="PTHR43790:SF3">
    <property type="entry name" value="D-ALLOSE IMPORT ATP-BINDING PROTEIN ALSA-RELATED"/>
    <property type="match status" value="1"/>
</dbReference>
<evidence type="ECO:0000256" key="3">
    <source>
        <dbReference type="ARBA" id="ARBA00022597"/>
    </source>
</evidence>
<feature type="domain" description="ABC transporter" evidence="9">
    <location>
        <begin position="24"/>
        <end position="258"/>
    </location>
</feature>
<dbReference type="GO" id="GO:0016887">
    <property type="term" value="F:ATP hydrolysis activity"/>
    <property type="evidence" value="ECO:0007669"/>
    <property type="project" value="InterPro"/>
</dbReference>
<organism evidence="10 11">
    <name type="scientific">Patulibacter medicamentivorans</name>
    <dbReference type="NCBI Taxonomy" id="1097667"/>
    <lineage>
        <taxon>Bacteria</taxon>
        <taxon>Bacillati</taxon>
        <taxon>Actinomycetota</taxon>
        <taxon>Thermoleophilia</taxon>
        <taxon>Solirubrobacterales</taxon>
        <taxon>Patulibacteraceae</taxon>
        <taxon>Patulibacter</taxon>
    </lineage>
</organism>
<dbReference type="PROSITE" id="PS50893">
    <property type="entry name" value="ABC_TRANSPORTER_2"/>
    <property type="match status" value="2"/>
</dbReference>
<dbReference type="InterPro" id="IPR017871">
    <property type="entry name" value="ABC_transporter-like_CS"/>
</dbReference>
<dbReference type="GO" id="GO:0005524">
    <property type="term" value="F:ATP binding"/>
    <property type="evidence" value="ECO:0007669"/>
    <property type="project" value="UniProtKB-KW"/>
</dbReference>
<dbReference type="InterPro" id="IPR003593">
    <property type="entry name" value="AAA+_ATPase"/>
</dbReference>
<comment type="caution">
    <text evidence="10">The sequence shown here is derived from an EMBL/GenBank/DDBJ whole genome shotgun (WGS) entry which is preliminary data.</text>
</comment>
<evidence type="ECO:0000259" key="9">
    <source>
        <dbReference type="PROSITE" id="PS50893"/>
    </source>
</evidence>
<evidence type="ECO:0000256" key="5">
    <source>
        <dbReference type="ARBA" id="ARBA00022741"/>
    </source>
</evidence>
<name>H0E0E7_9ACTN</name>
<evidence type="ECO:0000256" key="4">
    <source>
        <dbReference type="ARBA" id="ARBA00022737"/>
    </source>
</evidence>
<gene>
    <name evidence="10" type="ORF">PAI11_02550</name>
</gene>
<dbReference type="InterPro" id="IPR003439">
    <property type="entry name" value="ABC_transporter-like_ATP-bd"/>
</dbReference>
<keyword evidence="2" id="KW-1003">Cell membrane</keyword>
<dbReference type="InterPro" id="IPR050107">
    <property type="entry name" value="ABC_carbohydrate_import_ATPase"/>
</dbReference>
<evidence type="ECO:0000256" key="7">
    <source>
        <dbReference type="ARBA" id="ARBA00022967"/>
    </source>
</evidence>
<reference evidence="10 11" key="1">
    <citation type="journal article" date="2013" name="Biodegradation">
        <title>Quantitative proteomic analysis of ibuprofen-degrading Patulibacter sp. strain I11.</title>
        <authorList>
            <person name="Almeida B."/>
            <person name="Kjeldal H."/>
            <person name="Lolas I."/>
            <person name="Knudsen A.D."/>
            <person name="Carvalho G."/>
            <person name="Nielsen K.L."/>
            <person name="Barreto Crespo M.T."/>
            <person name="Stensballe A."/>
            <person name="Nielsen J.L."/>
        </authorList>
    </citation>
    <scope>NUCLEOTIDE SEQUENCE [LARGE SCALE GENOMIC DNA]</scope>
    <source>
        <strain evidence="10 11">I11</strain>
    </source>
</reference>
<dbReference type="Proteomes" id="UP000005143">
    <property type="component" value="Unassembled WGS sequence"/>
</dbReference>
<dbReference type="AlphaFoldDB" id="H0E0E7"/>
<feature type="domain" description="ABC transporter" evidence="9">
    <location>
        <begin position="277"/>
        <end position="513"/>
    </location>
</feature>
<keyword evidence="6 10" id="KW-0067">ATP-binding</keyword>
<keyword evidence="11" id="KW-1185">Reference proteome</keyword>
<dbReference type="OrthoDB" id="7757085at2"/>
<dbReference type="PROSITE" id="PS00211">
    <property type="entry name" value="ABC_TRANSPORTER_1"/>
    <property type="match status" value="1"/>
</dbReference>
<dbReference type="SMART" id="SM00382">
    <property type="entry name" value="AAA"/>
    <property type="match status" value="1"/>
</dbReference>
<dbReference type="PANTHER" id="PTHR43790">
    <property type="entry name" value="CARBOHYDRATE TRANSPORT ATP-BINDING PROTEIN MG119-RELATED"/>
    <property type="match status" value="1"/>
</dbReference>
<dbReference type="Gene3D" id="3.40.50.300">
    <property type="entry name" value="P-loop containing nucleotide triphosphate hydrolases"/>
    <property type="match status" value="2"/>
</dbReference>
<evidence type="ECO:0000256" key="8">
    <source>
        <dbReference type="ARBA" id="ARBA00023136"/>
    </source>
</evidence>
<keyword evidence="1" id="KW-0813">Transport</keyword>
<evidence type="ECO:0000256" key="1">
    <source>
        <dbReference type="ARBA" id="ARBA00022448"/>
    </source>
</evidence>
<sequence>MSPATAPTPSGPATPAGAAAPPIVALRGIAKTYGAIRALRGVDLEIRRGEVHALLGENGAGKSTLVKCLAGAVIADEGEFLVDGEPVAIGGPTDALDVGVRVVYQELALFPTLSVAENVVGGELHGQRRVDWRRLRTAARAHLDMVELDVDVDTRIEQLSVGTQQMVEVARALGSGGRLIVLDEPTSALGQDEIAQLFRSIRRLADQGVSFLLVTHFLEDVIEHADRATIIRDGRRVATVDVADTTKDELVGHVVGDAGRALRAGLAGQELRLPPRPDGEVLVRAAGVRRPPSVHEMSFDVRAGEVVGIYGDLASGHAAFAEMLFGLGAPEEGELEVLGHAADGSGTRRARDRGIGFVPGDRRAALALEQPIFKNMTLATLQRRGPLLHEGGERTVAEGLIDRLRVANGTPELPAGALSGGNQQKVVLARWMIDPPRLMVLVEPTRGMDVGAKAEVVDIVRSLATDGRAAIVVSSEPEIVLDCATRVLVAKRGRIVAAFSDRTVTKDQLMREAF</sequence>
<protein>
    <submittedName>
        <fullName evidence="10">Ribose ABC transport system ATP-binding protein RbsA (TC 3.A.1.2.1)</fullName>
    </submittedName>
</protein>
<keyword evidence="5" id="KW-0547">Nucleotide-binding</keyword>
<evidence type="ECO:0000313" key="11">
    <source>
        <dbReference type="Proteomes" id="UP000005143"/>
    </source>
</evidence>
<keyword evidence="7" id="KW-1278">Translocase</keyword>
<dbReference type="RefSeq" id="WP_007570006.1">
    <property type="nucleotide sequence ID" value="NZ_AGUD01000007.1"/>
</dbReference>
<dbReference type="CDD" id="cd03215">
    <property type="entry name" value="ABC_Carb_Monos_II"/>
    <property type="match status" value="1"/>
</dbReference>
<keyword evidence="4" id="KW-0677">Repeat</keyword>
<dbReference type="CDD" id="cd03216">
    <property type="entry name" value="ABC_Carb_Monos_I"/>
    <property type="match status" value="1"/>
</dbReference>
<accession>H0E0E7</accession>
<proteinExistence type="predicted"/>
<evidence type="ECO:0000256" key="2">
    <source>
        <dbReference type="ARBA" id="ARBA00022475"/>
    </source>
</evidence>
<keyword evidence="8" id="KW-0472">Membrane</keyword>
<dbReference type="EMBL" id="AGUD01000007">
    <property type="protein sequence ID" value="EHN12852.1"/>
    <property type="molecule type" value="Genomic_DNA"/>
</dbReference>
<dbReference type="InterPro" id="IPR027417">
    <property type="entry name" value="P-loop_NTPase"/>
</dbReference>
<dbReference type="Pfam" id="PF00005">
    <property type="entry name" value="ABC_tran"/>
    <property type="match status" value="2"/>
</dbReference>
<dbReference type="SUPFAM" id="SSF52540">
    <property type="entry name" value="P-loop containing nucleoside triphosphate hydrolases"/>
    <property type="match status" value="2"/>
</dbReference>
<keyword evidence="3" id="KW-0762">Sugar transport</keyword>